<reference evidence="3" key="1">
    <citation type="submission" date="2016-11" db="UniProtKB">
        <authorList>
            <consortium name="WormBaseParasite"/>
        </authorList>
    </citation>
    <scope>IDENTIFICATION</scope>
</reference>
<protein>
    <submittedName>
        <fullName evidence="3">RUN domain-containing protein</fullName>
    </submittedName>
</protein>
<dbReference type="WBParaSite" id="maker-unitig_39629-snap-gene-0.1-mRNA-1">
    <property type="protein sequence ID" value="maker-unitig_39629-snap-gene-0.1-mRNA-1"/>
    <property type="gene ID" value="maker-unitig_39629-snap-gene-0.1"/>
</dbReference>
<feature type="region of interest" description="Disordered" evidence="1">
    <location>
        <begin position="59"/>
        <end position="80"/>
    </location>
</feature>
<accession>A0A1I8FM78</accession>
<evidence type="ECO:0000313" key="2">
    <source>
        <dbReference type="Proteomes" id="UP000095280"/>
    </source>
</evidence>
<organism evidence="2 3">
    <name type="scientific">Macrostomum lignano</name>
    <dbReference type="NCBI Taxonomy" id="282301"/>
    <lineage>
        <taxon>Eukaryota</taxon>
        <taxon>Metazoa</taxon>
        <taxon>Spiralia</taxon>
        <taxon>Lophotrochozoa</taxon>
        <taxon>Platyhelminthes</taxon>
        <taxon>Rhabditophora</taxon>
        <taxon>Macrostomorpha</taxon>
        <taxon>Macrostomida</taxon>
        <taxon>Macrostomidae</taxon>
        <taxon>Macrostomum</taxon>
    </lineage>
</organism>
<keyword evidence="2" id="KW-1185">Reference proteome</keyword>
<dbReference type="AlphaFoldDB" id="A0A1I8FM78"/>
<sequence>SSRGRSRRRQKVRCTSCDDHAASRCLSLPPAKLSLIGQDFHSVGLYGDDEDSPPLEFCGSPVSSEPAQTAAPSRLPVPESPTRQLNRLSAQAASAVEQLISICSLPSNGQSSSVIVGLLCRSLYSLVSNGLAMSSAWSTAEFVNQFGGNVSKARTVQQRNLLLKKSRLMASPLCLLVEESCASCVFLTGSSWCKSSNIGNMPIGAATTGLCRRLKLSSGKAPVLLLENFDRFLPVGCRGQNLPPRWGQTE</sequence>
<proteinExistence type="predicted"/>
<name>A0A1I8FM78_9PLAT</name>
<dbReference type="Proteomes" id="UP000095280">
    <property type="component" value="Unplaced"/>
</dbReference>
<evidence type="ECO:0000256" key="1">
    <source>
        <dbReference type="SAM" id="MobiDB-lite"/>
    </source>
</evidence>
<evidence type="ECO:0000313" key="3">
    <source>
        <dbReference type="WBParaSite" id="maker-unitig_39629-snap-gene-0.1-mRNA-1"/>
    </source>
</evidence>
<feature type="compositionally biased region" description="Polar residues" evidence="1">
    <location>
        <begin position="61"/>
        <end position="71"/>
    </location>
</feature>